<dbReference type="RefSeq" id="WP_138188867.1">
    <property type="nucleotide sequence ID" value="NZ_LS992241.1"/>
</dbReference>
<gene>
    <name evidence="2" type="ORF">PBLR_15622</name>
</gene>
<dbReference type="Gene3D" id="3.40.50.1820">
    <property type="entry name" value="alpha/beta hydrolase"/>
    <property type="match status" value="1"/>
</dbReference>
<dbReference type="PANTHER" id="PTHR10992:SF1086">
    <property type="entry name" value="AB HYDROLASE-1 DOMAIN-CONTAINING PROTEIN"/>
    <property type="match status" value="1"/>
</dbReference>
<sequence length="226" mass="25211">MSTYLLVHGAWDGGFVWREVAALLRQAGHDVYTPSLTGLGERTHLAHPDIDLHTFIQDIVGVFTYEQLEDVILVGHSFSGMVITGVAEIVPDRIKQLVYVDAMIPRHGESVAILSAPYLDNPYPSTADGDTPAFIAPPNLTDPRKSPMPTRSYMQELSLTNECAATLPRIYIEPLDHPDSWPMAAFFRAMALRARDAGWRYMSLEQGGHWLMKTQPEPLSKLLLNL</sequence>
<dbReference type="SUPFAM" id="SSF53474">
    <property type="entry name" value="alpha/beta-Hydrolases"/>
    <property type="match status" value="1"/>
</dbReference>
<dbReference type="Proteomes" id="UP000304148">
    <property type="component" value="Chromosome"/>
</dbReference>
<evidence type="ECO:0000259" key="1">
    <source>
        <dbReference type="Pfam" id="PF12697"/>
    </source>
</evidence>
<reference evidence="3" key="1">
    <citation type="submission" date="2018-08" db="EMBL/GenBank/DDBJ databases">
        <authorList>
            <person name="Chevrot R."/>
        </authorList>
    </citation>
    <scope>NUCLEOTIDE SEQUENCE [LARGE SCALE GENOMIC DNA]</scope>
</reference>
<feature type="domain" description="AB hydrolase-1" evidence="1">
    <location>
        <begin position="5"/>
        <end position="219"/>
    </location>
</feature>
<dbReference type="EMBL" id="LS992241">
    <property type="protein sequence ID" value="SYX87192.1"/>
    <property type="molecule type" value="Genomic_DNA"/>
</dbReference>
<accession>A0A383RKS2</accession>
<dbReference type="Pfam" id="PF12697">
    <property type="entry name" value="Abhydrolase_6"/>
    <property type="match status" value="1"/>
</dbReference>
<organism evidence="2 3">
    <name type="scientific">Paenibacillus alvei</name>
    <name type="common">Bacillus alvei</name>
    <dbReference type="NCBI Taxonomy" id="44250"/>
    <lineage>
        <taxon>Bacteria</taxon>
        <taxon>Bacillati</taxon>
        <taxon>Bacillota</taxon>
        <taxon>Bacilli</taxon>
        <taxon>Bacillales</taxon>
        <taxon>Paenibacillaceae</taxon>
        <taxon>Paenibacillus</taxon>
    </lineage>
</organism>
<dbReference type="InterPro" id="IPR045889">
    <property type="entry name" value="MES/HNL"/>
</dbReference>
<protein>
    <recommendedName>
        <fullName evidence="1">AB hydrolase-1 domain-containing protein</fullName>
    </recommendedName>
</protein>
<evidence type="ECO:0000313" key="3">
    <source>
        <dbReference type="Proteomes" id="UP000304148"/>
    </source>
</evidence>
<name>A0A383RKS2_PAEAL</name>
<dbReference type="GO" id="GO:0080030">
    <property type="term" value="F:methyl indole-3-acetate esterase activity"/>
    <property type="evidence" value="ECO:0007669"/>
    <property type="project" value="TreeGrafter"/>
</dbReference>
<dbReference type="AlphaFoldDB" id="A0A383RKS2"/>
<proteinExistence type="predicted"/>
<dbReference type="GO" id="GO:0080032">
    <property type="term" value="F:methyl jasmonate esterase activity"/>
    <property type="evidence" value="ECO:0007669"/>
    <property type="project" value="TreeGrafter"/>
</dbReference>
<evidence type="ECO:0000313" key="2">
    <source>
        <dbReference type="EMBL" id="SYX87192.1"/>
    </source>
</evidence>
<dbReference type="InterPro" id="IPR000073">
    <property type="entry name" value="AB_hydrolase_1"/>
</dbReference>
<dbReference type="PANTHER" id="PTHR10992">
    <property type="entry name" value="METHYLESTERASE FAMILY MEMBER"/>
    <property type="match status" value="1"/>
</dbReference>
<dbReference type="InterPro" id="IPR029058">
    <property type="entry name" value="AB_hydrolase_fold"/>
</dbReference>